<evidence type="ECO:0000313" key="3">
    <source>
        <dbReference type="EMBL" id="KAK9989426.1"/>
    </source>
</evidence>
<gene>
    <name evidence="3" type="ORF">SO802_029665</name>
</gene>
<dbReference type="EMBL" id="JAZDWU010000010">
    <property type="protein sequence ID" value="KAK9989426.1"/>
    <property type="molecule type" value="Genomic_DNA"/>
</dbReference>
<dbReference type="PANTHER" id="PTHR47074:SF48">
    <property type="entry name" value="POLYNUCLEOTIDYL TRANSFERASE, RIBONUCLEASE H-LIKE SUPERFAMILY PROTEIN"/>
    <property type="match status" value="1"/>
</dbReference>
<evidence type="ECO:0000259" key="1">
    <source>
        <dbReference type="Pfam" id="PF13456"/>
    </source>
</evidence>
<reference evidence="3 4" key="1">
    <citation type="submission" date="2024-01" db="EMBL/GenBank/DDBJ databases">
        <title>A telomere-to-telomere, gap-free genome of sweet tea (Lithocarpus litseifolius).</title>
        <authorList>
            <person name="Zhou J."/>
        </authorList>
    </citation>
    <scope>NUCLEOTIDE SEQUENCE [LARGE SCALE GENOMIC DNA]</scope>
    <source>
        <strain evidence="3">Zhou-2022a</strain>
        <tissue evidence="3">Leaf</tissue>
    </source>
</reference>
<dbReference type="GO" id="GO:0003676">
    <property type="term" value="F:nucleic acid binding"/>
    <property type="evidence" value="ECO:0007669"/>
    <property type="project" value="InterPro"/>
</dbReference>
<dbReference type="CDD" id="cd06222">
    <property type="entry name" value="RNase_H_like"/>
    <property type="match status" value="1"/>
</dbReference>
<dbReference type="Proteomes" id="UP001459277">
    <property type="component" value="Unassembled WGS sequence"/>
</dbReference>
<dbReference type="AlphaFoldDB" id="A0AAW2BVR1"/>
<comment type="caution">
    <text evidence="3">The sequence shown here is derived from an EMBL/GenBank/DDBJ whole genome shotgun (WGS) entry which is preliminary data.</text>
</comment>
<dbReference type="InterPro" id="IPR044730">
    <property type="entry name" value="RNase_H-like_dom_plant"/>
</dbReference>
<dbReference type="InterPro" id="IPR012337">
    <property type="entry name" value="RNaseH-like_sf"/>
</dbReference>
<dbReference type="Gene3D" id="3.30.420.10">
    <property type="entry name" value="Ribonuclease H-like superfamily/Ribonuclease H"/>
    <property type="match status" value="1"/>
</dbReference>
<dbReference type="InterPro" id="IPR052929">
    <property type="entry name" value="RNase_H-like_EbsB-rel"/>
</dbReference>
<dbReference type="InterPro" id="IPR026960">
    <property type="entry name" value="RVT-Znf"/>
</dbReference>
<dbReference type="InterPro" id="IPR036397">
    <property type="entry name" value="RNaseH_sf"/>
</dbReference>
<feature type="domain" description="Reverse transcriptase zinc-binding" evidence="2">
    <location>
        <begin position="90"/>
        <end position="161"/>
    </location>
</feature>
<sequence>MIYELVVPGFKEAKVSALINPVTRRWDTYLLRGLFHPTEVALILSIPLSPLPVEDKVIWPFNSSGVYSVKSGSRFLANEAILSPLQAYQHQHEDIWKRIWSLAVPNKVRNFLWCACRNAIPVKRNLWKRRIIMDDKCEHCLSAPETTYHALWECPKHSEVWEAFSGCEFRQVRSFSSIRELVDFGFSEDKNMELMVMVMWTFWYRRNQIRTRHLDFPASQVIPQASQALSDFKQHNISLPLQQGGSGQSWVRRHWSIPPTDCFKVYFDGATFPELGKAGLGVVVQNWEGNVMASLSEQAPLPFSPDIVEAMAAARAISFAQELGIRPFILEGDSEVVIETFMAAEESLSSFGHIISLAKSTLDTNECISFSRTVRCGNKVAHNLARHVRGLFV</sequence>
<dbReference type="GO" id="GO:0004523">
    <property type="term" value="F:RNA-DNA hybrid ribonuclease activity"/>
    <property type="evidence" value="ECO:0007669"/>
    <property type="project" value="InterPro"/>
</dbReference>
<dbReference type="Pfam" id="PF13456">
    <property type="entry name" value="RVT_3"/>
    <property type="match status" value="1"/>
</dbReference>
<dbReference type="SUPFAM" id="SSF53098">
    <property type="entry name" value="Ribonuclease H-like"/>
    <property type="match status" value="1"/>
</dbReference>
<accession>A0AAW2BVR1</accession>
<name>A0AAW2BVR1_9ROSI</name>
<organism evidence="3 4">
    <name type="scientific">Lithocarpus litseifolius</name>
    <dbReference type="NCBI Taxonomy" id="425828"/>
    <lineage>
        <taxon>Eukaryota</taxon>
        <taxon>Viridiplantae</taxon>
        <taxon>Streptophyta</taxon>
        <taxon>Embryophyta</taxon>
        <taxon>Tracheophyta</taxon>
        <taxon>Spermatophyta</taxon>
        <taxon>Magnoliopsida</taxon>
        <taxon>eudicotyledons</taxon>
        <taxon>Gunneridae</taxon>
        <taxon>Pentapetalae</taxon>
        <taxon>rosids</taxon>
        <taxon>fabids</taxon>
        <taxon>Fagales</taxon>
        <taxon>Fagaceae</taxon>
        <taxon>Lithocarpus</taxon>
    </lineage>
</organism>
<protein>
    <recommendedName>
        <fullName evidence="5">Reverse transcriptase zinc-binding domain-containing protein</fullName>
    </recommendedName>
</protein>
<evidence type="ECO:0000313" key="4">
    <source>
        <dbReference type="Proteomes" id="UP001459277"/>
    </source>
</evidence>
<dbReference type="InterPro" id="IPR002156">
    <property type="entry name" value="RNaseH_domain"/>
</dbReference>
<dbReference type="Pfam" id="PF13966">
    <property type="entry name" value="zf-RVT"/>
    <property type="match status" value="1"/>
</dbReference>
<dbReference type="PANTHER" id="PTHR47074">
    <property type="entry name" value="BNAC02G40300D PROTEIN"/>
    <property type="match status" value="1"/>
</dbReference>
<evidence type="ECO:0000259" key="2">
    <source>
        <dbReference type="Pfam" id="PF13966"/>
    </source>
</evidence>
<evidence type="ECO:0008006" key="5">
    <source>
        <dbReference type="Google" id="ProtNLM"/>
    </source>
</evidence>
<feature type="domain" description="RNase H type-1" evidence="1">
    <location>
        <begin position="267"/>
        <end position="387"/>
    </location>
</feature>
<keyword evidence="4" id="KW-1185">Reference proteome</keyword>
<proteinExistence type="predicted"/>